<proteinExistence type="predicted"/>
<organism evidence="1 2">
    <name type="scientific">Prevotella intermedia</name>
    <dbReference type="NCBI Taxonomy" id="28131"/>
    <lineage>
        <taxon>Bacteria</taxon>
        <taxon>Pseudomonadati</taxon>
        <taxon>Bacteroidota</taxon>
        <taxon>Bacteroidia</taxon>
        <taxon>Bacteroidales</taxon>
        <taxon>Prevotellaceae</taxon>
        <taxon>Prevotella</taxon>
    </lineage>
</organism>
<accession>A0AAD1F7A9</accession>
<dbReference type="AlphaFoldDB" id="A0AAD1F7A9"/>
<dbReference type="EMBL" id="AP014925">
    <property type="protein sequence ID" value="BAR95989.1"/>
    <property type="molecule type" value="Genomic_DNA"/>
</dbReference>
<reference evidence="1 2" key="1">
    <citation type="submission" date="2015-07" db="EMBL/GenBank/DDBJ databases">
        <title>Complete genome sequence of Prevotella intermedia strain 17-2.</title>
        <authorList>
            <person name="Nambu T."/>
        </authorList>
    </citation>
    <scope>NUCLEOTIDE SEQUENCE [LARGE SCALE GENOMIC DNA]</scope>
    <source>
        <strain evidence="1 2">17-2</strain>
    </source>
</reference>
<dbReference type="Proteomes" id="UP000067008">
    <property type="component" value="Chromosome 2"/>
</dbReference>
<sequence>MQERQPNSGNEENRLTARVSFQRRKPLLGKILPILGKILFNNAGKSVPLHHKT</sequence>
<gene>
    <name evidence="1" type="ORF">PI172_1261</name>
</gene>
<name>A0AAD1F7A9_PREIN</name>
<protein>
    <submittedName>
        <fullName evidence="1">Uncharacterized protein</fullName>
    </submittedName>
</protein>
<evidence type="ECO:0000313" key="1">
    <source>
        <dbReference type="EMBL" id="BAR95989.1"/>
    </source>
</evidence>
<evidence type="ECO:0000313" key="2">
    <source>
        <dbReference type="Proteomes" id="UP000067008"/>
    </source>
</evidence>